<sequence>MVVRVGRKNKVAAATTSHGDNSGYNVGFSDDLYFVHVFAGVGITGGSSSSGEMAEQKSTMRVAVSPEIATAMPQGEFIPISRCHDVKWRSPSSMGWHSGGSVVGEARGWRSTIEGRKGGDCSNI</sequence>
<dbReference type="AlphaFoldDB" id="A0AAU9NTP5"/>
<gene>
    <name evidence="1" type="ORF">LVIROSA_LOCUS27366</name>
</gene>
<reference evidence="1 2" key="1">
    <citation type="submission" date="2022-01" db="EMBL/GenBank/DDBJ databases">
        <authorList>
            <person name="Xiong W."/>
            <person name="Schranz E."/>
        </authorList>
    </citation>
    <scope>NUCLEOTIDE SEQUENCE [LARGE SCALE GENOMIC DNA]</scope>
</reference>
<comment type="caution">
    <text evidence="1">The sequence shown here is derived from an EMBL/GenBank/DDBJ whole genome shotgun (WGS) entry which is preliminary data.</text>
</comment>
<evidence type="ECO:0000313" key="1">
    <source>
        <dbReference type="EMBL" id="CAH1441293.1"/>
    </source>
</evidence>
<accession>A0AAU9NTP5</accession>
<proteinExistence type="predicted"/>
<keyword evidence="2" id="KW-1185">Reference proteome</keyword>
<protein>
    <submittedName>
        <fullName evidence="1">Uncharacterized protein</fullName>
    </submittedName>
</protein>
<organism evidence="1 2">
    <name type="scientific">Lactuca virosa</name>
    <dbReference type="NCBI Taxonomy" id="75947"/>
    <lineage>
        <taxon>Eukaryota</taxon>
        <taxon>Viridiplantae</taxon>
        <taxon>Streptophyta</taxon>
        <taxon>Embryophyta</taxon>
        <taxon>Tracheophyta</taxon>
        <taxon>Spermatophyta</taxon>
        <taxon>Magnoliopsida</taxon>
        <taxon>eudicotyledons</taxon>
        <taxon>Gunneridae</taxon>
        <taxon>Pentapetalae</taxon>
        <taxon>asterids</taxon>
        <taxon>campanulids</taxon>
        <taxon>Asterales</taxon>
        <taxon>Asteraceae</taxon>
        <taxon>Cichorioideae</taxon>
        <taxon>Cichorieae</taxon>
        <taxon>Lactucinae</taxon>
        <taxon>Lactuca</taxon>
    </lineage>
</organism>
<dbReference type="Proteomes" id="UP001157418">
    <property type="component" value="Unassembled WGS sequence"/>
</dbReference>
<name>A0AAU9NTP5_9ASTR</name>
<dbReference type="EMBL" id="CAKMRJ010005412">
    <property type="protein sequence ID" value="CAH1441293.1"/>
    <property type="molecule type" value="Genomic_DNA"/>
</dbReference>
<evidence type="ECO:0000313" key="2">
    <source>
        <dbReference type="Proteomes" id="UP001157418"/>
    </source>
</evidence>